<dbReference type="Gene3D" id="1.10.132.60">
    <property type="entry name" value="DNA polymerase family B, C-terminal domain"/>
    <property type="match status" value="1"/>
</dbReference>
<feature type="compositionally biased region" description="Basic and acidic residues" evidence="13">
    <location>
        <begin position="318"/>
        <end position="328"/>
    </location>
</feature>
<dbReference type="InterPro" id="IPR043502">
    <property type="entry name" value="DNA/RNA_pol_sf"/>
</dbReference>
<feature type="domain" description="DNA-directed DNA polymerase family B multifunctional" evidence="14">
    <location>
        <begin position="878"/>
        <end position="1322"/>
    </location>
</feature>
<evidence type="ECO:0000256" key="3">
    <source>
        <dbReference type="ARBA" id="ARBA00022679"/>
    </source>
</evidence>
<feature type="region of interest" description="Disordered" evidence="13">
    <location>
        <begin position="318"/>
        <end position="343"/>
    </location>
</feature>
<evidence type="ECO:0000313" key="18">
    <source>
        <dbReference type="EMBL" id="CAH3105240.1"/>
    </source>
</evidence>
<comment type="catalytic activity">
    <reaction evidence="12">
        <text>DNA(n) + a 2'-deoxyribonucleoside 5'-triphosphate = DNA(n+1) + diphosphate</text>
        <dbReference type="Rhea" id="RHEA:22508"/>
        <dbReference type="Rhea" id="RHEA-COMP:17339"/>
        <dbReference type="Rhea" id="RHEA-COMP:17340"/>
        <dbReference type="ChEBI" id="CHEBI:33019"/>
        <dbReference type="ChEBI" id="CHEBI:61560"/>
        <dbReference type="ChEBI" id="CHEBI:173112"/>
        <dbReference type="EC" id="2.7.7.7"/>
    </reaction>
</comment>
<keyword evidence="10 12" id="KW-0238">DNA-binding</keyword>
<dbReference type="SUPFAM" id="SSF53098">
    <property type="entry name" value="Ribonuclease H-like"/>
    <property type="match status" value="1"/>
</dbReference>
<dbReference type="InterPro" id="IPR038256">
    <property type="entry name" value="Pol_alpha_znc_sf"/>
</dbReference>
<organism evidence="18 19">
    <name type="scientific">Porites lobata</name>
    <dbReference type="NCBI Taxonomy" id="104759"/>
    <lineage>
        <taxon>Eukaryota</taxon>
        <taxon>Metazoa</taxon>
        <taxon>Cnidaria</taxon>
        <taxon>Anthozoa</taxon>
        <taxon>Hexacorallia</taxon>
        <taxon>Scleractinia</taxon>
        <taxon>Fungiina</taxon>
        <taxon>Poritidae</taxon>
        <taxon>Porites</taxon>
    </lineage>
</organism>
<feature type="region of interest" description="Disordered" evidence="13">
    <location>
        <begin position="96"/>
        <end position="131"/>
    </location>
</feature>
<reference evidence="18 19" key="1">
    <citation type="submission" date="2022-05" db="EMBL/GenBank/DDBJ databases">
        <authorList>
            <consortium name="Genoscope - CEA"/>
            <person name="William W."/>
        </authorList>
    </citation>
    <scope>NUCLEOTIDE SEQUENCE [LARGE SCALE GENOMIC DNA]</scope>
</reference>
<evidence type="ECO:0000256" key="6">
    <source>
        <dbReference type="ARBA" id="ARBA00022723"/>
    </source>
</evidence>
<dbReference type="SUPFAM" id="SSF56672">
    <property type="entry name" value="DNA/RNA polymerases"/>
    <property type="match status" value="1"/>
</dbReference>
<comment type="subcellular location">
    <subcellularLocation>
        <location evidence="1">Nucleus</location>
    </subcellularLocation>
</comment>
<evidence type="ECO:0000259" key="15">
    <source>
        <dbReference type="Pfam" id="PF03104"/>
    </source>
</evidence>
<dbReference type="Pfam" id="PF03104">
    <property type="entry name" value="DNA_pol_B_exo1"/>
    <property type="match status" value="1"/>
</dbReference>
<dbReference type="EC" id="2.7.7.7" evidence="12"/>
<dbReference type="Pfam" id="PF08996">
    <property type="entry name" value="zf-DNA_Pol"/>
    <property type="match status" value="1"/>
</dbReference>
<dbReference type="SMART" id="SM00486">
    <property type="entry name" value="POLBc"/>
    <property type="match status" value="1"/>
</dbReference>
<dbReference type="Gene3D" id="3.30.420.10">
    <property type="entry name" value="Ribonuclease H-like superfamily/Ribonuclease H"/>
    <property type="match status" value="1"/>
</dbReference>
<evidence type="ECO:0000259" key="17">
    <source>
        <dbReference type="Pfam" id="PF12254"/>
    </source>
</evidence>
<keyword evidence="11" id="KW-0539">Nucleus</keyword>
<dbReference type="Gene3D" id="1.10.3200.20">
    <property type="entry name" value="DNA Polymerase alpha, zinc finger"/>
    <property type="match status" value="1"/>
</dbReference>
<evidence type="ECO:0000256" key="9">
    <source>
        <dbReference type="ARBA" id="ARBA00022932"/>
    </source>
</evidence>
<dbReference type="SUPFAM" id="SSF90234">
    <property type="entry name" value="Zinc finger domain of DNA polymerase-alpha"/>
    <property type="match status" value="1"/>
</dbReference>
<feature type="compositionally biased region" description="Polar residues" evidence="13">
    <location>
        <begin position="185"/>
        <end position="194"/>
    </location>
</feature>
<keyword evidence="5 12" id="KW-0235">DNA replication</keyword>
<dbReference type="InterPro" id="IPR012337">
    <property type="entry name" value="RNaseH-like_sf"/>
</dbReference>
<comment type="similarity">
    <text evidence="2 12">Belongs to the DNA polymerase type-B family.</text>
</comment>
<feature type="domain" description="DNA-directed DNA polymerase family B exonuclease" evidence="15">
    <location>
        <begin position="571"/>
        <end position="812"/>
    </location>
</feature>
<keyword evidence="9 12" id="KW-0239">DNA-directed DNA polymerase</keyword>
<dbReference type="Gene3D" id="2.40.50.730">
    <property type="match status" value="2"/>
</dbReference>
<keyword evidence="3 12" id="KW-0808">Transferase</keyword>
<dbReference type="InterPro" id="IPR006134">
    <property type="entry name" value="DNA-dir_DNA_pol_B_multi_dom"/>
</dbReference>
<dbReference type="CDD" id="cd05532">
    <property type="entry name" value="POLBc_alpha"/>
    <property type="match status" value="1"/>
</dbReference>
<dbReference type="CDD" id="cd05776">
    <property type="entry name" value="DNA_polB_alpha_exo"/>
    <property type="match status" value="1"/>
</dbReference>
<dbReference type="InterPro" id="IPR024647">
    <property type="entry name" value="DNA_pol_a_cat_su_N"/>
</dbReference>
<proteinExistence type="inferred from homology"/>
<evidence type="ECO:0000256" key="10">
    <source>
        <dbReference type="ARBA" id="ARBA00023125"/>
    </source>
</evidence>
<gene>
    <name evidence="18" type="ORF">PLOB_00012416</name>
</gene>
<evidence type="ECO:0000256" key="5">
    <source>
        <dbReference type="ARBA" id="ARBA00022705"/>
    </source>
</evidence>
<dbReference type="Pfam" id="PF12254">
    <property type="entry name" value="DNA_pol_alpha_N"/>
    <property type="match status" value="1"/>
</dbReference>
<feature type="region of interest" description="Disordered" evidence="13">
    <location>
        <begin position="162"/>
        <end position="247"/>
    </location>
</feature>
<evidence type="ECO:0000259" key="14">
    <source>
        <dbReference type="Pfam" id="PF00136"/>
    </source>
</evidence>
<keyword evidence="7" id="KW-0863">Zinc-finger</keyword>
<feature type="compositionally biased region" description="Basic residues" evidence="13">
    <location>
        <begin position="113"/>
        <end position="127"/>
    </location>
</feature>
<evidence type="ECO:0000256" key="12">
    <source>
        <dbReference type="RuleBase" id="RU000442"/>
    </source>
</evidence>
<dbReference type="InterPro" id="IPR015088">
    <property type="entry name" value="Znf_DNA-dir_DNA_pol_B_alpha"/>
</dbReference>
<dbReference type="InterPro" id="IPR006133">
    <property type="entry name" value="DNA-dir_DNA_pol_B_exonuc"/>
</dbReference>
<dbReference type="PROSITE" id="PS00116">
    <property type="entry name" value="DNA_POLYMERASE_B"/>
    <property type="match status" value="1"/>
</dbReference>
<evidence type="ECO:0000256" key="11">
    <source>
        <dbReference type="ARBA" id="ARBA00023242"/>
    </source>
</evidence>
<dbReference type="EMBL" id="CALNXK010000017">
    <property type="protein sequence ID" value="CAH3105240.1"/>
    <property type="molecule type" value="Genomic_DNA"/>
</dbReference>
<protein>
    <recommendedName>
        <fullName evidence="12">DNA polymerase</fullName>
        <ecNumber evidence="12">2.7.7.7</ecNumber>
    </recommendedName>
</protein>
<dbReference type="InterPro" id="IPR023211">
    <property type="entry name" value="DNA_pol_palm_dom_sf"/>
</dbReference>
<evidence type="ECO:0000259" key="16">
    <source>
        <dbReference type="Pfam" id="PF08996"/>
    </source>
</evidence>
<evidence type="ECO:0000256" key="2">
    <source>
        <dbReference type="ARBA" id="ARBA00005755"/>
    </source>
</evidence>
<dbReference type="InterPro" id="IPR017964">
    <property type="entry name" value="DNA-dir_DNA_pol_B_CS"/>
</dbReference>
<feature type="region of interest" description="Disordered" evidence="13">
    <location>
        <begin position="256"/>
        <end position="275"/>
    </location>
</feature>
<dbReference type="Gene3D" id="3.90.1600.10">
    <property type="entry name" value="Palm domain of DNA polymerase"/>
    <property type="match status" value="1"/>
</dbReference>
<dbReference type="InterPro" id="IPR036397">
    <property type="entry name" value="RNaseH_sf"/>
</dbReference>
<evidence type="ECO:0000256" key="8">
    <source>
        <dbReference type="ARBA" id="ARBA00022833"/>
    </source>
</evidence>
<dbReference type="Proteomes" id="UP001159405">
    <property type="component" value="Unassembled WGS sequence"/>
</dbReference>
<feature type="region of interest" description="Disordered" evidence="13">
    <location>
        <begin position="1"/>
        <end position="34"/>
    </location>
</feature>
<feature type="domain" description="DNA polymerase alpha catalytic subunit N-terminal" evidence="17">
    <location>
        <begin position="37"/>
        <end position="99"/>
    </location>
</feature>
<feature type="compositionally biased region" description="Polar residues" evidence="13">
    <location>
        <begin position="1"/>
        <end position="17"/>
    </location>
</feature>
<feature type="domain" description="Zinc finger DNA-directed DNA polymerase family B alpha" evidence="16">
    <location>
        <begin position="1361"/>
        <end position="1539"/>
    </location>
</feature>
<name>A0ABN8NHL3_9CNID</name>
<dbReference type="InterPro" id="IPR045846">
    <property type="entry name" value="POLBc_alpha"/>
</dbReference>
<dbReference type="InterPro" id="IPR042087">
    <property type="entry name" value="DNA_pol_B_thumb"/>
</dbReference>
<evidence type="ECO:0000256" key="7">
    <source>
        <dbReference type="ARBA" id="ARBA00022771"/>
    </source>
</evidence>
<accession>A0ABN8NHL3</accession>
<sequence>MAPTSTEDGATTSQDDSQSTRRSKRSVKRNAGATSALDKIRKFRETGERAKFEVGEVADVYQVVNEDEYSDIVRKRQEEDWVIDDDGTGYVDDGREIFDDDLDEEPSNGKNVPKFKPKKPNVKKPVAKPKSINKMLLAASAKAKKPKKEVTSLGDDDLLNDLLKEVEHPRPAPVKMSKGKGQVLRTPTSSSNHYTPRRLQESSNPRAPLFKQEPTSPPKPSHITAKIRSPAAVKTEPCDRTESKYGGLVGEKIKEEKLEMTDMDTGMEDVPASYDDMPEYDAGFDDFDNDDDLGNEEAIQALSNAEKNHDVKPHVKVEASEKPNDRRCAMPQKTTELPGDSGWETILGNEDSQQQEVLMDVNVDSSSLPLKEVDGEKFLKFYWFDAYEDRFKQPGTVYLFGKVWIEAAKAYVSCSVAVKNIERQIFILPREKKLEVDGSETDEPVGFIDVYQEFNDKIATKHKIMKFISRVIQIAYAFEIQDVPVTSEYLEVKYSVRDDKFKVITKQTYRVGNVFPESNSKRSCDFVGDNLVAESVFNKGHLLKDIGSLNLIKTADYPQLPSDLTGQTFSHVFGTNTSSLELLLLSRKMKGPCWLNIKMPQLPQQPVSWCKVEAVVTKPDHVEVASEQSPPPPMVVMSLSFRTMLNTKTHTHEILAVSALVHHDVSLDKAAPKQKFQYHFCGKVCKPNDQMYPYDFKDLVRKKQIKMEITASERALLGLFMAKIHKIDPDVLVGHDIYGFDLDLLLHRINACKIPHWSRLGRLKRTIMPKLSSGGFVKGGNLDRCITSGRMVCDVKISSKELIRCKSYDLTALSWAVLQSRREEIDQDEIPNKFNSSHELLHMFELTSMDALLSLRIMYDLNVLPLALQITTIAGNVMARTLLGGRSERNEFLLLHAFNEKNFICPDKSYGKKQVVEAEHDEEEQTRSAKKGRRKPAYAGGLVLDPKKGFYDKHILLLDFNSLYPSIIQEYNICFTTISRTTSASSSGADENEVVELPDPELEPGILPTEIRKLVERRRQVKGMMKNHNRESDQYIQYDIRQKALKLTANSMYGCLGFSHSRFYAKPLAALVTSKGREILMKTKELVQNMGLDVIYGDTDSIMINTNSNDLAEVRKIGNKVKNEVNKLYRLLEIDIDGIFKSMLLLKKKKYAAISISENEDGLLNEVKEMKGLDIVRRDWCDLAKDAGNYVLAQILSSQARETIVENIHDYLMSVGENVAEGKVDIQKFVINKQLTKSPHDYPDKKSLAHVNVALRMLSKGRKVNPGDTIPYVICDDGSTLAASQRAYHPDEFCKSETLKIDVKYYLANQVHPVVARLCDPIDGTDAAHIAQCLGLDPSGYRGSSALPDDENDALLGGQAQMTDEQRFKDCERFIVKCKRSSCGQETTHELLFKGALNALAVNDTCPGCNNQYSAGAVSNQLNVAMRRHIKEYYMGWQKCEDPSCGYSTLQVPLTRQRGAPVCPQCFRAHLHPVYSDTALYTQLLYFSRLFDFDHAVKNAKTAVGVTQTTKSFYKAVHSVIAKVLTANGYSEVNLSKLFSSFFV</sequence>
<evidence type="ECO:0000313" key="19">
    <source>
        <dbReference type="Proteomes" id="UP001159405"/>
    </source>
</evidence>
<dbReference type="PANTHER" id="PTHR45861">
    <property type="entry name" value="DNA POLYMERASE ALPHA CATALYTIC SUBUNIT"/>
    <property type="match status" value="1"/>
</dbReference>
<comment type="caution">
    <text evidence="18">The sequence shown here is derived from an EMBL/GenBank/DDBJ whole genome shotgun (WGS) entry which is preliminary data.</text>
</comment>
<keyword evidence="8" id="KW-0862">Zinc</keyword>
<dbReference type="InterPro" id="IPR006172">
    <property type="entry name" value="DNA-dir_DNA_pol_B"/>
</dbReference>
<evidence type="ECO:0000256" key="13">
    <source>
        <dbReference type="SAM" id="MobiDB-lite"/>
    </source>
</evidence>
<evidence type="ECO:0000256" key="1">
    <source>
        <dbReference type="ARBA" id="ARBA00004123"/>
    </source>
</evidence>
<keyword evidence="4 12" id="KW-0548">Nucleotidyltransferase</keyword>
<dbReference type="PANTHER" id="PTHR45861:SF1">
    <property type="entry name" value="DNA POLYMERASE ALPHA CATALYTIC SUBUNIT"/>
    <property type="match status" value="1"/>
</dbReference>
<dbReference type="NCBIfam" id="TIGR00592">
    <property type="entry name" value="pol2"/>
    <property type="match status" value="1"/>
</dbReference>
<dbReference type="Gene3D" id="1.10.287.690">
    <property type="entry name" value="Helix hairpin bin"/>
    <property type="match status" value="1"/>
</dbReference>
<dbReference type="Pfam" id="PF00136">
    <property type="entry name" value="DNA_pol_B"/>
    <property type="match status" value="1"/>
</dbReference>
<evidence type="ECO:0000256" key="4">
    <source>
        <dbReference type="ARBA" id="ARBA00022695"/>
    </source>
</evidence>
<dbReference type="PRINTS" id="PR00106">
    <property type="entry name" value="DNAPOLB"/>
</dbReference>
<keyword evidence="19" id="KW-1185">Reference proteome</keyword>
<keyword evidence="6" id="KW-0479">Metal-binding</keyword>